<evidence type="ECO:0000313" key="2">
    <source>
        <dbReference type="EMBL" id="THE10333.1"/>
    </source>
</evidence>
<comment type="caution">
    <text evidence="2">The sequence shown here is derived from an EMBL/GenBank/DDBJ whole genome shotgun (WGS) entry which is preliminary data.</text>
</comment>
<feature type="transmembrane region" description="Helical" evidence="1">
    <location>
        <begin position="315"/>
        <end position="332"/>
    </location>
</feature>
<dbReference type="OrthoDB" id="2802117at2"/>
<sequence>MELQTKDNRNFTNQLPKWAIGCHFGLISIFFLLGIVLFVFGVNELSEMGLGFSLLLFAIGAVSLGFSWFSYKNVRKYLDIIFNIQLGENGYDSYTRDKKKNEEEHIFLPYEKIKYVLIGMDYRLKAKSKIHSGENYQMRTKFVPVRSAKVIIYGVDANNQVKVTSFPHADQQSLFDWIDVFQKNGVEILHTDKALTATPRHPDVLESIPKKRFDGTLSFVMGSEADGLDNIFLTEKQQEVLEEKNKKNRKNGFLFTALLSFLQLFMVCFWFPHWDIVEDSFGDNSGEFFALFFTVLLQFFIYLKMGRVKWFEPIRDMFILCIGILLGVLVSPDERTTFPQAVQSYAIMTIGAFLFLYYGMKVYSWFQRLWKTNKREDTHF</sequence>
<dbReference type="AlphaFoldDB" id="A0A4V3V7A9"/>
<keyword evidence="3" id="KW-1185">Reference proteome</keyword>
<feature type="transmembrane region" description="Helical" evidence="1">
    <location>
        <begin position="20"/>
        <end position="42"/>
    </location>
</feature>
<accession>A0A4V3V7A9</accession>
<feature type="transmembrane region" description="Helical" evidence="1">
    <location>
        <begin position="285"/>
        <end position="303"/>
    </location>
</feature>
<gene>
    <name evidence="2" type="ORF">E1I69_19150</name>
</gene>
<reference evidence="2 3" key="1">
    <citation type="journal article" date="2019" name="Indoor Air">
        <title>Impacts of indoor surface finishes on bacterial viability.</title>
        <authorList>
            <person name="Hu J."/>
            <person name="Maamar S.B."/>
            <person name="Glawe A.J."/>
            <person name="Gottel N."/>
            <person name="Gilbert J.A."/>
            <person name="Hartmann E.M."/>
        </authorList>
    </citation>
    <scope>NUCLEOTIDE SEQUENCE [LARGE SCALE GENOMIC DNA]</scope>
    <source>
        <strain evidence="2 3">AF060A6</strain>
    </source>
</reference>
<dbReference type="EMBL" id="SLUB01000049">
    <property type="protein sequence ID" value="THE10333.1"/>
    <property type="molecule type" value="Genomic_DNA"/>
</dbReference>
<feature type="transmembrane region" description="Helical" evidence="1">
    <location>
        <begin position="344"/>
        <end position="366"/>
    </location>
</feature>
<keyword evidence="1" id="KW-0472">Membrane</keyword>
<feature type="transmembrane region" description="Helical" evidence="1">
    <location>
        <begin position="48"/>
        <end position="69"/>
    </location>
</feature>
<keyword evidence="1" id="KW-0812">Transmembrane</keyword>
<name>A0A4V3V7A9_9BACI</name>
<proteinExistence type="predicted"/>
<feature type="transmembrane region" description="Helical" evidence="1">
    <location>
        <begin position="253"/>
        <end position="273"/>
    </location>
</feature>
<dbReference type="RefSeq" id="WP_136381173.1">
    <property type="nucleotide sequence ID" value="NZ_SLUB01000049.1"/>
</dbReference>
<organism evidence="2 3">
    <name type="scientific">Bacillus timonensis</name>
    <dbReference type="NCBI Taxonomy" id="1033734"/>
    <lineage>
        <taxon>Bacteria</taxon>
        <taxon>Bacillati</taxon>
        <taxon>Bacillota</taxon>
        <taxon>Bacilli</taxon>
        <taxon>Bacillales</taxon>
        <taxon>Bacillaceae</taxon>
        <taxon>Bacillus</taxon>
    </lineage>
</organism>
<evidence type="ECO:0000256" key="1">
    <source>
        <dbReference type="SAM" id="Phobius"/>
    </source>
</evidence>
<keyword evidence="1" id="KW-1133">Transmembrane helix</keyword>
<dbReference type="Proteomes" id="UP000306477">
    <property type="component" value="Unassembled WGS sequence"/>
</dbReference>
<protein>
    <submittedName>
        <fullName evidence="2">Uncharacterized protein</fullName>
    </submittedName>
</protein>
<evidence type="ECO:0000313" key="3">
    <source>
        <dbReference type="Proteomes" id="UP000306477"/>
    </source>
</evidence>